<evidence type="ECO:0000256" key="7">
    <source>
        <dbReference type="SAM" id="Coils"/>
    </source>
</evidence>
<evidence type="ECO:0000259" key="10">
    <source>
        <dbReference type="Pfam" id="PF16312"/>
    </source>
</evidence>
<dbReference type="InterPro" id="IPR032881">
    <property type="entry name" value="Oberon-like_PHD"/>
</dbReference>
<feature type="compositionally biased region" description="Basic and acidic residues" evidence="8">
    <location>
        <begin position="469"/>
        <end position="482"/>
    </location>
</feature>
<keyword evidence="12" id="KW-1185">Reference proteome</keyword>
<evidence type="ECO:0000259" key="9">
    <source>
        <dbReference type="Pfam" id="PF07227"/>
    </source>
</evidence>
<evidence type="ECO:0000256" key="5">
    <source>
        <dbReference type="ARBA" id="ARBA00023054"/>
    </source>
</evidence>
<feature type="compositionally biased region" description="Basic and acidic residues" evidence="8">
    <location>
        <begin position="60"/>
        <end position="82"/>
    </location>
</feature>
<feature type="coiled-coil region" evidence="7">
    <location>
        <begin position="1241"/>
        <end position="1337"/>
    </location>
</feature>
<feature type="compositionally biased region" description="Basic and acidic residues" evidence="8">
    <location>
        <begin position="182"/>
        <end position="191"/>
    </location>
</feature>
<evidence type="ECO:0000256" key="8">
    <source>
        <dbReference type="SAM" id="MobiDB-lite"/>
    </source>
</evidence>
<comment type="caution">
    <text evidence="11">The sequence shown here is derived from an EMBL/GenBank/DDBJ whole genome shotgun (WGS) entry which is preliminary data.</text>
</comment>
<organism evidence="11 12">
    <name type="scientific">Hibiscus sabdariffa</name>
    <name type="common">roselle</name>
    <dbReference type="NCBI Taxonomy" id="183260"/>
    <lineage>
        <taxon>Eukaryota</taxon>
        <taxon>Viridiplantae</taxon>
        <taxon>Streptophyta</taxon>
        <taxon>Embryophyta</taxon>
        <taxon>Tracheophyta</taxon>
        <taxon>Spermatophyta</taxon>
        <taxon>Magnoliopsida</taxon>
        <taxon>eudicotyledons</taxon>
        <taxon>Gunneridae</taxon>
        <taxon>Pentapetalae</taxon>
        <taxon>rosids</taxon>
        <taxon>malvids</taxon>
        <taxon>Malvales</taxon>
        <taxon>Malvaceae</taxon>
        <taxon>Malvoideae</taxon>
        <taxon>Hibiscus</taxon>
    </lineage>
</organism>
<comment type="subcellular location">
    <subcellularLocation>
        <location evidence="1">Nucleus</location>
    </subcellularLocation>
</comment>
<keyword evidence="6" id="KW-0539">Nucleus</keyword>
<proteinExistence type="predicted"/>
<evidence type="ECO:0000256" key="3">
    <source>
        <dbReference type="ARBA" id="ARBA00022771"/>
    </source>
</evidence>
<evidence type="ECO:0000256" key="2">
    <source>
        <dbReference type="ARBA" id="ARBA00022723"/>
    </source>
</evidence>
<feature type="region of interest" description="Disordered" evidence="8">
    <location>
        <begin position="828"/>
        <end position="868"/>
    </location>
</feature>
<evidence type="ECO:0008006" key="13">
    <source>
        <dbReference type="Google" id="ProtNLM"/>
    </source>
</evidence>
<accession>A0ABR2FU99</accession>
<evidence type="ECO:0000256" key="6">
    <source>
        <dbReference type="ARBA" id="ARBA00023242"/>
    </source>
</evidence>
<feature type="compositionally biased region" description="Basic and acidic residues" evidence="8">
    <location>
        <begin position="397"/>
        <end position="455"/>
    </location>
</feature>
<feature type="compositionally biased region" description="Basic residues" evidence="8">
    <location>
        <begin position="192"/>
        <end position="204"/>
    </location>
</feature>
<dbReference type="InterPro" id="IPR004082">
    <property type="entry name" value="OBERON"/>
</dbReference>
<evidence type="ECO:0000256" key="4">
    <source>
        <dbReference type="ARBA" id="ARBA00022833"/>
    </source>
</evidence>
<dbReference type="PANTHER" id="PTHR21736">
    <property type="entry name" value="VERNALIZATION-INSENSITIVE PROTEIN 3"/>
    <property type="match status" value="1"/>
</dbReference>
<keyword evidence="5 7" id="KW-0175">Coiled coil</keyword>
<name>A0ABR2FU99_9ROSI</name>
<feature type="compositionally biased region" description="Basic and acidic residues" evidence="8">
    <location>
        <begin position="361"/>
        <end position="378"/>
    </location>
</feature>
<evidence type="ECO:0000313" key="12">
    <source>
        <dbReference type="Proteomes" id="UP001472677"/>
    </source>
</evidence>
<keyword evidence="3" id="KW-0863">Zinc-finger</keyword>
<feature type="compositionally biased region" description="Acidic residues" evidence="8">
    <location>
        <begin position="230"/>
        <end position="247"/>
    </location>
</feature>
<feature type="compositionally biased region" description="Basic and acidic residues" evidence="8">
    <location>
        <begin position="313"/>
        <end position="329"/>
    </location>
</feature>
<dbReference type="InterPro" id="IPR032535">
    <property type="entry name" value="Oberon_CC"/>
</dbReference>
<dbReference type="CDD" id="cd15612">
    <property type="entry name" value="PHD_OBE1_like"/>
    <property type="match status" value="1"/>
</dbReference>
<dbReference type="EMBL" id="JBBPBM010000004">
    <property type="protein sequence ID" value="KAK8587823.1"/>
    <property type="molecule type" value="Genomic_DNA"/>
</dbReference>
<feature type="compositionally biased region" description="Basic and acidic residues" evidence="8">
    <location>
        <begin position="253"/>
        <end position="281"/>
    </location>
</feature>
<dbReference type="Pfam" id="PF07227">
    <property type="entry name" value="PHD_Oberon"/>
    <property type="match status" value="1"/>
</dbReference>
<feature type="compositionally biased region" description="Polar residues" evidence="8">
    <location>
        <begin position="42"/>
        <end position="59"/>
    </location>
</feature>
<feature type="domain" description="Oberon-like PHD finger" evidence="9">
    <location>
        <begin position="991"/>
        <end position="1108"/>
    </location>
</feature>
<evidence type="ECO:0000313" key="11">
    <source>
        <dbReference type="EMBL" id="KAK8587823.1"/>
    </source>
</evidence>
<dbReference type="InterPro" id="IPR047578">
    <property type="entry name" value="OBE1-like_PHD"/>
</dbReference>
<keyword evidence="4" id="KW-0862">Zinc</keyword>
<gene>
    <name evidence="11" type="ORF">V6N12_022298</name>
</gene>
<feature type="compositionally biased region" description="Basic and acidic residues" evidence="8">
    <location>
        <begin position="111"/>
        <end position="138"/>
    </location>
</feature>
<feature type="region of interest" description="Disordered" evidence="8">
    <location>
        <begin position="1"/>
        <end position="82"/>
    </location>
</feature>
<feature type="compositionally biased region" description="Basic and acidic residues" evidence="8">
    <location>
        <begin position="519"/>
        <end position="533"/>
    </location>
</feature>
<dbReference type="PRINTS" id="PR01544">
    <property type="entry name" value="ARATH130DUF"/>
</dbReference>
<feature type="compositionally biased region" description="Polar residues" evidence="8">
    <location>
        <begin position="139"/>
        <end position="157"/>
    </location>
</feature>
<feature type="compositionally biased region" description="Basic and acidic residues" evidence="8">
    <location>
        <begin position="850"/>
        <end position="861"/>
    </location>
</feature>
<feature type="compositionally biased region" description="Polar residues" evidence="8">
    <location>
        <begin position="832"/>
        <end position="849"/>
    </location>
</feature>
<dbReference type="PANTHER" id="PTHR21736:SF20">
    <property type="entry name" value="PROTEIN OBERON 4"/>
    <property type="match status" value="1"/>
</dbReference>
<evidence type="ECO:0000256" key="1">
    <source>
        <dbReference type="ARBA" id="ARBA00004123"/>
    </source>
</evidence>
<reference evidence="11 12" key="1">
    <citation type="journal article" date="2024" name="G3 (Bethesda)">
        <title>Genome assembly of Hibiscus sabdariffa L. provides insights into metabolisms of medicinal natural products.</title>
        <authorList>
            <person name="Kim T."/>
        </authorList>
    </citation>
    <scope>NUCLEOTIDE SEQUENCE [LARGE SCALE GENOMIC DNA]</scope>
    <source>
        <strain evidence="11">TK-2024</strain>
        <tissue evidence="11">Old leaves</tissue>
    </source>
</reference>
<feature type="region of interest" description="Disordered" evidence="8">
    <location>
        <begin position="97"/>
        <end position="537"/>
    </location>
</feature>
<dbReference type="Proteomes" id="UP001472677">
    <property type="component" value="Unassembled WGS sequence"/>
</dbReference>
<protein>
    <recommendedName>
        <fullName evidence="13">Protein OBERON 4</fullName>
    </recommendedName>
</protein>
<sequence>MKRLRSSDDLGSYEKNASKEWNQDQNRSSRSSSSCGFYYKPSSVSDSNARTKSNLISSSRYDRDQSVADEDSSRDRMVRKRVEHDFESFDRRKLEFNRYRESGSNSSGSLRRSESFRGPRKDFPKGFRSERDRPRRESGSSWQSFGFNENRGSSSKVQLREVRDVKSPSWSRDSLVAGRVVGEARKREEMRRRRSSKSKSRSPTRSRNSGSEQSKSVDGGVGEVKKSEETLVESETSSEMEEGEFDPEPQAKLQHELANEPQAEPKGELAIEPQAEPKGELAIEPQAEPQHELAIEPQAEPQHGLATEPQAKLQHELATEPQAELKGELAIEPQAEPQRELATKPQAEPQHELAIQTQAECQHELATEPRAERQHELATEPQAEPQHELAIQTQAECQHELATETQAERQHELATEPPECQHELSIEPQAERQHELATESGVRSDGKECCHKETENDGSEMNSNVEVAEDVHKERGHEKGEGKEDDELQDCGKSLNDGTSGNEDNMGLADGDEVEMQEEGVKLDGKREGDSSKHAVVQMPSCLEERCKGDKGIDLERQVEECEAANFIKGVAEENGQHKININVVEIGLSWNVKDKGKGVAVESANVTDSAENGLWTERESKDEDLEWEGPSTKGFELFSCSPVRRVEKEEKSGAGKQKEEKLALESLDLSLSLPNVLLPIGAQHTDVVPGSPSQGRSVQSLTNTFRTNSDGFTASMSFSGSLSFYHNPSCSLTQNSMDNNEQSVHSRPIVQGVDQLSQGSWQSQKESRQKDVPMFQRILRNGNGSFSQSSALQGITNCQAVQAQNIHSFEGSSKAPNGLERQLSFHKQNDARSTSHSVRSQQNGSSYSYDKKQATREKHGGSLYRSSSQKEQEQLLIGGADFVETILSRMVFEPIHIMARKCHEMSGQSIACLKESIREIMLNAGKHRELCAFQEALLSRSDLTQEMLLKCHRAQLEILCALKTGLPEYLQVDNSVSSSDLAEVFLNLRCSNLTCRSSLPVDECDCKVCSKKNGFCSACMCLVCSKFDMASNTCSWVGCDVCLHWCHVDCGLRESYIRNGHGASEMQFHCVACDHPSEMFGFVKEVFQNFAKDWTLETISKELEYVKRIFRGSKDIRGKRLHELADQMLVRLVDKSDLPEVYTQIMSLLTDSHSFKPGYATVLSGKEQGKRINGIDGPSHDATRLKSVYSDKPPQMESSSRLLPSFRVDLTDRPDKCSLEPELQRNAQKQLFLPELESFVRIKQEEAKMYQTRADDARREAEGLKRIAIAKDEKIEEEYRNRVAKLRLAEAEEMHKQKIEEFQALERAYREYYNMKTRMEADIKDLLLKMEATRRNLSM</sequence>
<keyword evidence="2" id="KW-0479">Metal-binding</keyword>
<dbReference type="Pfam" id="PF16312">
    <property type="entry name" value="Oberon_cc"/>
    <property type="match status" value="1"/>
</dbReference>
<feature type="domain" description="Oberon coiled-coil region" evidence="10">
    <location>
        <begin position="1206"/>
        <end position="1328"/>
    </location>
</feature>